<keyword evidence="2" id="KW-1185">Reference proteome</keyword>
<organism evidence="1 2">
    <name type="scientific">Etheostoma spectabile</name>
    <name type="common">orangethroat darter</name>
    <dbReference type="NCBI Taxonomy" id="54343"/>
    <lineage>
        <taxon>Eukaryota</taxon>
        <taxon>Metazoa</taxon>
        <taxon>Chordata</taxon>
        <taxon>Craniata</taxon>
        <taxon>Vertebrata</taxon>
        <taxon>Euteleostomi</taxon>
        <taxon>Actinopterygii</taxon>
        <taxon>Neopterygii</taxon>
        <taxon>Teleostei</taxon>
        <taxon>Neoteleostei</taxon>
        <taxon>Acanthomorphata</taxon>
        <taxon>Eupercaria</taxon>
        <taxon>Perciformes</taxon>
        <taxon>Percoidei</taxon>
        <taxon>Percidae</taxon>
        <taxon>Etheostomatinae</taxon>
        <taxon>Etheostoma</taxon>
    </lineage>
</organism>
<comment type="caution">
    <text evidence="1">The sequence shown here is derived from an EMBL/GenBank/DDBJ whole genome shotgun (WGS) entry which is preliminary data.</text>
</comment>
<sequence length="30" mass="3482">MWRDVALCFTFPVNSGKPKELFRVTVELPT</sequence>
<dbReference type="AlphaFoldDB" id="A0A5J5D2M2"/>
<evidence type="ECO:0000313" key="1">
    <source>
        <dbReference type="EMBL" id="KAA8588928.1"/>
    </source>
</evidence>
<proteinExistence type="predicted"/>
<evidence type="ECO:0000313" key="2">
    <source>
        <dbReference type="Proteomes" id="UP000327493"/>
    </source>
</evidence>
<accession>A0A5J5D2M2</accession>
<dbReference type="Proteomes" id="UP000327493">
    <property type="component" value="Chromosome 10"/>
</dbReference>
<reference evidence="1 2" key="1">
    <citation type="submission" date="2019-08" db="EMBL/GenBank/DDBJ databases">
        <title>A chromosome-level genome assembly, high-density linkage maps, and genome scans reveal the genomic architecture of hybrid incompatibilities underlying speciation via character displacement in darters (Percidae: Etheostominae).</title>
        <authorList>
            <person name="Moran R.L."/>
            <person name="Catchen J.M."/>
            <person name="Fuller R.C."/>
        </authorList>
    </citation>
    <scope>NUCLEOTIDE SEQUENCE [LARGE SCALE GENOMIC DNA]</scope>
    <source>
        <strain evidence="1">EspeVRDwgs_2016</strain>
        <tissue evidence="1">Muscle</tissue>
    </source>
</reference>
<protein>
    <submittedName>
        <fullName evidence="1">Uncharacterized protein</fullName>
    </submittedName>
</protein>
<name>A0A5J5D2M2_9PERO</name>
<dbReference type="EMBL" id="VOFY01000010">
    <property type="protein sequence ID" value="KAA8588928.1"/>
    <property type="molecule type" value="Genomic_DNA"/>
</dbReference>
<gene>
    <name evidence="1" type="ORF">FQN60_010273</name>
</gene>